<dbReference type="EMBL" id="VEVO01000001">
    <property type="protein sequence ID" value="KAF0046711.1"/>
    <property type="molecule type" value="Genomic_DNA"/>
</dbReference>
<name>A0A6A4TVM3_SCOMX</name>
<gene>
    <name evidence="1" type="ORF">F2P81_000344</name>
</gene>
<protein>
    <submittedName>
        <fullName evidence="1">Uncharacterized protein</fullName>
    </submittedName>
</protein>
<sequence>MALLPRSVKQQSFVPDESVCQSQVMDRRRSEVVGSLKLPHHSDPTALDRELSGRGCRFLKTFTRHGSWSRIQAQRAEQVTLGPASLLVSAHSHASLLSVSLKSIQRRLGCFGSCHGKGRKKENPYSIDDRCAAEVACRFFTGDLWKSLLQNLTTALGAAYLGKSDGEIPLQCSRGRKREVDSSEGGPSGNRWLDECALNRMKSRFGEFIRPLNPFCDFDVVHSASQSVKPSELQWLYSTDEPENSTFFLIRCS</sequence>
<evidence type="ECO:0000313" key="1">
    <source>
        <dbReference type="EMBL" id="KAF0046711.1"/>
    </source>
</evidence>
<comment type="caution">
    <text evidence="1">The sequence shown here is derived from an EMBL/GenBank/DDBJ whole genome shotgun (WGS) entry which is preliminary data.</text>
</comment>
<accession>A0A6A4TVM3</accession>
<dbReference type="Proteomes" id="UP000438429">
    <property type="component" value="Unassembled WGS sequence"/>
</dbReference>
<reference evidence="1 2" key="1">
    <citation type="submission" date="2019-06" db="EMBL/GenBank/DDBJ databases">
        <title>Draft genomes of female and male turbot (Scophthalmus maximus).</title>
        <authorList>
            <person name="Xu H."/>
            <person name="Xu X.-W."/>
            <person name="Shao C."/>
            <person name="Chen S."/>
        </authorList>
    </citation>
    <scope>NUCLEOTIDE SEQUENCE [LARGE SCALE GENOMIC DNA]</scope>
    <source>
        <strain evidence="1">Ysfricsl-2016a</strain>
        <tissue evidence="1">Blood</tissue>
    </source>
</reference>
<organism evidence="1 2">
    <name type="scientific">Scophthalmus maximus</name>
    <name type="common">Turbot</name>
    <name type="synonym">Psetta maxima</name>
    <dbReference type="NCBI Taxonomy" id="52904"/>
    <lineage>
        <taxon>Eukaryota</taxon>
        <taxon>Metazoa</taxon>
        <taxon>Chordata</taxon>
        <taxon>Craniata</taxon>
        <taxon>Vertebrata</taxon>
        <taxon>Euteleostomi</taxon>
        <taxon>Actinopterygii</taxon>
        <taxon>Neopterygii</taxon>
        <taxon>Teleostei</taxon>
        <taxon>Neoteleostei</taxon>
        <taxon>Acanthomorphata</taxon>
        <taxon>Carangaria</taxon>
        <taxon>Pleuronectiformes</taxon>
        <taxon>Pleuronectoidei</taxon>
        <taxon>Scophthalmidae</taxon>
        <taxon>Scophthalmus</taxon>
    </lineage>
</organism>
<evidence type="ECO:0000313" key="2">
    <source>
        <dbReference type="Proteomes" id="UP000438429"/>
    </source>
</evidence>
<dbReference type="AlphaFoldDB" id="A0A6A4TVM3"/>
<proteinExistence type="predicted"/>